<dbReference type="EMBL" id="FOYL01000001">
    <property type="protein sequence ID" value="SFQ98408.1"/>
    <property type="molecule type" value="Genomic_DNA"/>
</dbReference>
<dbReference type="PANTHER" id="PTHR30244:SF36">
    <property type="entry name" value="3-OXO-GLUCOSE-6-PHOSPHATE:GLUTAMATE AMINOTRANSFERASE"/>
    <property type="match status" value="1"/>
</dbReference>
<evidence type="ECO:0000313" key="6">
    <source>
        <dbReference type="EMBL" id="SFQ98408.1"/>
    </source>
</evidence>
<feature type="modified residue" description="N6-(pyridoxal phosphate)lysine" evidence="4">
    <location>
        <position position="196"/>
    </location>
</feature>
<dbReference type="GO" id="GO:0008483">
    <property type="term" value="F:transaminase activity"/>
    <property type="evidence" value="ECO:0007669"/>
    <property type="project" value="TreeGrafter"/>
</dbReference>
<dbReference type="Pfam" id="PF01041">
    <property type="entry name" value="DegT_DnrJ_EryC1"/>
    <property type="match status" value="1"/>
</dbReference>
<dbReference type="GO" id="GO:0030170">
    <property type="term" value="F:pyridoxal phosphate binding"/>
    <property type="evidence" value="ECO:0007669"/>
    <property type="project" value="TreeGrafter"/>
</dbReference>
<evidence type="ECO:0000256" key="1">
    <source>
        <dbReference type="ARBA" id="ARBA00022898"/>
    </source>
</evidence>
<organism evidence="6 7">
    <name type="scientific">Lentzea waywayandensis</name>
    <dbReference type="NCBI Taxonomy" id="84724"/>
    <lineage>
        <taxon>Bacteria</taxon>
        <taxon>Bacillati</taxon>
        <taxon>Actinomycetota</taxon>
        <taxon>Actinomycetes</taxon>
        <taxon>Pseudonocardiales</taxon>
        <taxon>Pseudonocardiaceae</taxon>
        <taxon>Lentzea</taxon>
    </lineage>
</organism>
<sequence>MGRRAGPPVAWGERVIEIPLVDLRAQHEQVADEVADGWAEVLKTTAFINGPQVARFESEFAAYQEVAHAIGVGNGTDAIELALRALGVGHGDEVVLPANTFIATAEAVARAGATPVLVDCVDDTLLIDVDQVSSVVTSRTKAVVPVHLYGQAAPVELLPHGLPVVEDAAQAQGARRNGVAVGGLGVAAATSFYPGKNLGAYGDGGAVLTTSDAIAESVRLLREHGSPRKYEHPVLGFNSRLDTLQAVVLSAKLRRLEGWNQARGAAAQRYTELLADVERVRVPVVLDGNLPVWHLYVVRVPERDRVLSALHAAGIGAGIHYPTPLHKTGAFAHLDGSFPVAETSAAELLSLPLFPEITEAQQTRVAEALKEALR</sequence>
<dbReference type="InterPro" id="IPR015424">
    <property type="entry name" value="PyrdxlP-dep_Trfase"/>
</dbReference>
<keyword evidence="1 4" id="KW-0663">Pyridoxal phosphate</keyword>
<dbReference type="STRING" id="84724.SAMN04488564_101620"/>
<reference evidence="7" key="1">
    <citation type="submission" date="2016-10" db="EMBL/GenBank/DDBJ databases">
        <authorList>
            <person name="Varghese N."/>
            <person name="Submissions S."/>
        </authorList>
    </citation>
    <scope>NUCLEOTIDE SEQUENCE [LARGE SCALE GENOMIC DNA]</scope>
    <source>
        <strain evidence="7">DSM 44232</strain>
    </source>
</reference>
<proteinExistence type="inferred from homology"/>
<evidence type="ECO:0000256" key="5">
    <source>
        <dbReference type="RuleBase" id="RU004508"/>
    </source>
</evidence>
<keyword evidence="7" id="KW-1185">Reference proteome</keyword>
<dbReference type="InterPro" id="IPR015422">
    <property type="entry name" value="PyrdxlP-dep_Trfase_small"/>
</dbReference>
<dbReference type="CDD" id="cd00616">
    <property type="entry name" value="AHBA_syn"/>
    <property type="match status" value="1"/>
</dbReference>
<dbReference type="PANTHER" id="PTHR30244">
    <property type="entry name" value="TRANSAMINASE"/>
    <property type="match status" value="1"/>
</dbReference>
<dbReference type="SUPFAM" id="SSF53383">
    <property type="entry name" value="PLP-dependent transferases"/>
    <property type="match status" value="1"/>
</dbReference>
<feature type="active site" description="Proton acceptor" evidence="3">
    <location>
        <position position="196"/>
    </location>
</feature>
<dbReference type="GO" id="GO:0000271">
    <property type="term" value="P:polysaccharide biosynthetic process"/>
    <property type="evidence" value="ECO:0007669"/>
    <property type="project" value="TreeGrafter"/>
</dbReference>
<dbReference type="Gene3D" id="3.90.1150.10">
    <property type="entry name" value="Aspartate Aminotransferase, domain 1"/>
    <property type="match status" value="1"/>
</dbReference>
<evidence type="ECO:0000256" key="4">
    <source>
        <dbReference type="PIRSR" id="PIRSR000390-2"/>
    </source>
</evidence>
<name>A0A1I6CYT7_9PSEU</name>
<evidence type="ECO:0000313" key="7">
    <source>
        <dbReference type="Proteomes" id="UP000198583"/>
    </source>
</evidence>
<dbReference type="Proteomes" id="UP000198583">
    <property type="component" value="Unassembled WGS sequence"/>
</dbReference>
<protein>
    <submittedName>
        <fullName evidence="6">dTDP-4-amino-4,6-dideoxygalactose transaminase</fullName>
    </submittedName>
</protein>
<gene>
    <name evidence="6" type="ORF">SAMN04488564_101620</name>
</gene>
<accession>A0A1I6CYT7</accession>
<dbReference type="AlphaFoldDB" id="A0A1I6CYT7"/>
<dbReference type="InterPro" id="IPR015421">
    <property type="entry name" value="PyrdxlP-dep_Trfase_major"/>
</dbReference>
<evidence type="ECO:0000256" key="2">
    <source>
        <dbReference type="ARBA" id="ARBA00037999"/>
    </source>
</evidence>
<dbReference type="Gene3D" id="3.40.640.10">
    <property type="entry name" value="Type I PLP-dependent aspartate aminotransferase-like (Major domain)"/>
    <property type="match status" value="1"/>
</dbReference>
<evidence type="ECO:0000256" key="3">
    <source>
        <dbReference type="PIRSR" id="PIRSR000390-1"/>
    </source>
</evidence>
<comment type="similarity">
    <text evidence="2 5">Belongs to the DegT/DnrJ/EryC1 family.</text>
</comment>
<dbReference type="PIRSF" id="PIRSF000390">
    <property type="entry name" value="PLP_StrS"/>
    <property type="match status" value="1"/>
</dbReference>
<dbReference type="InterPro" id="IPR000653">
    <property type="entry name" value="DegT/StrS_aminotransferase"/>
</dbReference>